<protein>
    <recommendedName>
        <fullName evidence="11">Hemolysin D</fullName>
    </recommendedName>
</protein>
<evidence type="ECO:0008006" key="11">
    <source>
        <dbReference type="Google" id="ProtNLM"/>
    </source>
</evidence>
<dbReference type="PANTHER" id="PTHR20855:SF3">
    <property type="entry name" value="LD03007P"/>
    <property type="match status" value="1"/>
</dbReference>
<dbReference type="GO" id="GO:0005886">
    <property type="term" value="C:plasma membrane"/>
    <property type="evidence" value="ECO:0007669"/>
    <property type="project" value="UniProtKB-SubCell"/>
</dbReference>
<dbReference type="InterPro" id="IPR005744">
    <property type="entry name" value="Hy-lIII"/>
</dbReference>
<dbReference type="EMBL" id="AVCJ01000008">
    <property type="protein sequence ID" value="KFL37058.1"/>
    <property type="molecule type" value="Genomic_DNA"/>
</dbReference>
<dbReference type="GO" id="GO:0140911">
    <property type="term" value="F:pore-forming activity"/>
    <property type="evidence" value="ECO:0007669"/>
    <property type="project" value="InterPro"/>
</dbReference>
<feature type="transmembrane region" description="Helical" evidence="8">
    <location>
        <begin position="48"/>
        <end position="70"/>
    </location>
</feature>
<dbReference type="STRING" id="1121014.N788_11660"/>
<feature type="transmembrane region" description="Helical" evidence="8">
    <location>
        <begin position="21"/>
        <end position="42"/>
    </location>
</feature>
<dbReference type="NCBIfam" id="TIGR01065">
    <property type="entry name" value="hlyIII"/>
    <property type="match status" value="1"/>
</dbReference>
<gene>
    <name evidence="9" type="ORF">N788_11660</name>
</gene>
<evidence type="ECO:0000256" key="7">
    <source>
        <dbReference type="PIRSR" id="PIRSR604254-1"/>
    </source>
</evidence>
<accession>A0A087MJK5</accession>
<name>A0A087MJK5_9GAMM</name>
<dbReference type="Proteomes" id="UP000029085">
    <property type="component" value="Unassembled WGS sequence"/>
</dbReference>
<sequence length="216" mass="23537">MTEYEKDHESHREELANAISHGAGALAALVGGSVLITLSASFGNGWQLAGAIVFSASLFVLYLASTLYHLVSDLTWRGRLKVFDHCAIFILIAGTYTPFTLVGLRADGGWWLFAAIWTLAVAGVVFKLFFTGRFKGLSTAIYLAMGWMLVTAIGPFLRQVPPVTIGWLLAGGLAYTAGTYFYMHKRIPFTHAIWHGFVLLGSACHFVAVTQHVVPL</sequence>
<dbReference type="Pfam" id="PF03006">
    <property type="entry name" value="HlyIII"/>
    <property type="match status" value="1"/>
</dbReference>
<dbReference type="InterPro" id="IPR004254">
    <property type="entry name" value="AdipoR/HlyIII-related"/>
</dbReference>
<comment type="subcellular location">
    <subcellularLocation>
        <location evidence="1">Cell membrane</location>
        <topology evidence="1">Multi-pass membrane protein</topology>
    </subcellularLocation>
</comment>
<evidence type="ECO:0000313" key="9">
    <source>
        <dbReference type="EMBL" id="KFL37058.1"/>
    </source>
</evidence>
<feature type="transmembrane region" description="Helical" evidence="8">
    <location>
        <begin position="163"/>
        <end position="182"/>
    </location>
</feature>
<dbReference type="GO" id="GO:0046872">
    <property type="term" value="F:metal ion binding"/>
    <property type="evidence" value="ECO:0007669"/>
    <property type="project" value="UniProtKB-KW"/>
</dbReference>
<proteinExistence type="inferred from homology"/>
<keyword evidence="4 8" id="KW-0812">Transmembrane</keyword>
<feature type="transmembrane region" description="Helical" evidence="8">
    <location>
        <begin position="194"/>
        <end position="214"/>
    </location>
</feature>
<evidence type="ECO:0000256" key="2">
    <source>
        <dbReference type="ARBA" id="ARBA00008488"/>
    </source>
</evidence>
<evidence type="ECO:0000256" key="6">
    <source>
        <dbReference type="ARBA" id="ARBA00023136"/>
    </source>
</evidence>
<reference evidence="10" key="1">
    <citation type="submission" date="2013-08" db="EMBL/GenBank/DDBJ databases">
        <title>Genome sequencing of Arenimonas donghaensis.</title>
        <authorList>
            <person name="Chen F."/>
            <person name="Wang G."/>
        </authorList>
    </citation>
    <scope>NUCLEOTIDE SEQUENCE [LARGE SCALE GENOMIC DNA]</scope>
    <source>
        <strain evidence="10">HO3-R19</strain>
    </source>
</reference>
<keyword evidence="5 8" id="KW-1133">Transmembrane helix</keyword>
<reference evidence="9 10" key="2">
    <citation type="journal article" date="2015" name="Stand. Genomic Sci.">
        <title>High quality draft genomic sequence of Arenimonas donghaensis DSM 18148(T).</title>
        <authorList>
            <person name="Chen F."/>
            <person name="Wang H."/>
            <person name="Cao Y."/>
            <person name="Li X."/>
            <person name="Wang G."/>
        </authorList>
    </citation>
    <scope>NUCLEOTIDE SEQUENCE [LARGE SCALE GENOMIC DNA]</scope>
    <source>
        <strain evidence="9 10">HO3-R19</strain>
    </source>
</reference>
<feature type="binding site" evidence="7">
    <location>
        <position position="191"/>
    </location>
    <ligand>
        <name>Zn(2+)</name>
        <dbReference type="ChEBI" id="CHEBI:29105"/>
    </ligand>
</feature>
<evidence type="ECO:0000256" key="1">
    <source>
        <dbReference type="ARBA" id="ARBA00004651"/>
    </source>
</evidence>
<dbReference type="PATRIC" id="fig|1121014.3.peg.1083"/>
<feature type="binding site" evidence="7">
    <location>
        <position position="195"/>
    </location>
    <ligand>
        <name>Zn(2+)</name>
        <dbReference type="ChEBI" id="CHEBI:29105"/>
    </ligand>
</feature>
<organism evidence="9 10">
    <name type="scientific">Arenimonas donghaensis DSM 18148 = HO3-R19</name>
    <dbReference type="NCBI Taxonomy" id="1121014"/>
    <lineage>
        <taxon>Bacteria</taxon>
        <taxon>Pseudomonadati</taxon>
        <taxon>Pseudomonadota</taxon>
        <taxon>Gammaproteobacteria</taxon>
        <taxon>Lysobacterales</taxon>
        <taxon>Lysobacteraceae</taxon>
        <taxon>Arenimonas</taxon>
    </lineage>
</organism>
<feature type="transmembrane region" description="Helical" evidence="8">
    <location>
        <begin position="82"/>
        <end position="104"/>
    </location>
</feature>
<comment type="caution">
    <text evidence="9">The sequence shown here is derived from an EMBL/GenBank/DDBJ whole genome shotgun (WGS) entry which is preliminary data.</text>
</comment>
<keyword evidence="3" id="KW-1003">Cell membrane</keyword>
<dbReference type="PANTHER" id="PTHR20855">
    <property type="entry name" value="ADIPOR/PROGESTIN RECEPTOR-RELATED"/>
    <property type="match status" value="1"/>
</dbReference>
<keyword evidence="7" id="KW-0479">Metal-binding</keyword>
<evidence type="ECO:0000256" key="8">
    <source>
        <dbReference type="SAM" id="Phobius"/>
    </source>
</evidence>
<dbReference type="RefSeq" id="WP_034222155.1">
    <property type="nucleotide sequence ID" value="NZ_AVCJ01000008.1"/>
</dbReference>
<feature type="transmembrane region" description="Helical" evidence="8">
    <location>
        <begin position="110"/>
        <end position="130"/>
    </location>
</feature>
<comment type="similarity">
    <text evidence="2">Belongs to the UPF0073 (Hly-III) family.</text>
</comment>
<evidence type="ECO:0000256" key="3">
    <source>
        <dbReference type="ARBA" id="ARBA00022475"/>
    </source>
</evidence>
<dbReference type="AlphaFoldDB" id="A0A087MJK5"/>
<dbReference type="OrthoDB" id="9813689at2"/>
<feature type="transmembrane region" description="Helical" evidence="8">
    <location>
        <begin position="137"/>
        <end position="157"/>
    </location>
</feature>
<evidence type="ECO:0000256" key="5">
    <source>
        <dbReference type="ARBA" id="ARBA00022989"/>
    </source>
</evidence>
<keyword evidence="7" id="KW-0862">Zinc</keyword>
<evidence type="ECO:0000313" key="10">
    <source>
        <dbReference type="Proteomes" id="UP000029085"/>
    </source>
</evidence>
<keyword evidence="6 8" id="KW-0472">Membrane</keyword>
<feature type="binding site" evidence="7">
    <location>
        <position position="69"/>
    </location>
    <ligand>
        <name>Zn(2+)</name>
        <dbReference type="ChEBI" id="CHEBI:29105"/>
    </ligand>
</feature>
<evidence type="ECO:0000256" key="4">
    <source>
        <dbReference type="ARBA" id="ARBA00022692"/>
    </source>
</evidence>
<keyword evidence="10" id="KW-1185">Reference proteome</keyword>